<feature type="domain" description="Fibronectin type-III" evidence="2">
    <location>
        <begin position="314"/>
        <end position="410"/>
    </location>
</feature>
<dbReference type="AlphaFoldDB" id="A0A1S1J6J0"/>
<dbReference type="InterPro" id="IPR003961">
    <property type="entry name" value="FN3_dom"/>
</dbReference>
<feature type="signal peptide" evidence="1">
    <location>
        <begin position="1"/>
        <end position="19"/>
    </location>
</feature>
<organism evidence="3 5">
    <name type="scientific">Flavobacterium tructae</name>
    <dbReference type="NCBI Taxonomy" id="1114873"/>
    <lineage>
        <taxon>Bacteria</taxon>
        <taxon>Pseudomonadati</taxon>
        <taxon>Bacteroidota</taxon>
        <taxon>Flavobacteriia</taxon>
        <taxon>Flavobacteriales</taxon>
        <taxon>Flavobacteriaceae</taxon>
        <taxon>Flavobacterium</taxon>
    </lineage>
</organism>
<evidence type="ECO:0000313" key="5">
    <source>
        <dbReference type="Proteomes" id="UP000180252"/>
    </source>
</evidence>
<evidence type="ECO:0000313" key="4">
    <source>
        <dbReference type="EMBL" id="OXB18069.1"/>
    </source>
</evidence>
<dbReference type="Proteomes" id="UP000198319">
    <property type="component" value="Unassembled WGS sequence"/>
</dbReference>
<dbReference type="EMBL" id="MUHG01000023">
    <property type="protein sequence ID" value="OXB18069.1"/>
    <property type="molecule type" value="Genomic_DNA"/>
</dbReference>
<dbReference type="RefSeq" id="WP_070906697.1">
    <property type="nucleotide sequence ID" value="NZ_MIKE01000022.1"/>
</dbReference>
<dbReference type="SUPFAM" id="SSF49265">
    <property type="entry name" value="Fibronectin type III"/>
    <property type="match status" value="2"/>
</dbReference>
<evidence type="ECO:0000259" key="2">
    <source>
        <dbReference type="PROSITE" id="PS50853"/>
    </source>
</evidence>
<evidence type="ECO:0000313" key="3">
    <source>
        <dbReference type="EMBL" id="OHT45410.1"/>
    </source>
</evidence>
<dbReference type="InterPro" id="IPR036116">
    <property type="entry name" value="FN3_sf"/>
</dbReference>
<comment type="caution">
    <text evidence="3">The sequence shown here is derived from an EMBL/GenBank/DDBJ whole genome shotgun (WGS) entry which is preliminary data.</text>
</comment>
<feature type="chain" id="PRO_5010181912" description="Fibronectin type-III domain-containing protein" evidence="1">
    <location>
        <begin position="20"/>
        <end position="693"/>
    </location>
</feature>
<evidence type="ECO:0000256" key="1">
    <source>
        <dbReference type="SAM" id="SignalP"/>
    </source>
</evidence>
<sequence length="693" mass="78777">MKLKFLILLTFIITGTNYAQEKNGTGEANPNEIKSEIQVIARVQKDRILLRWAVSNAMAWKKLNTYGYTVERYTVTRNNKTLPTPEKVVLINALKPEPLETWEKLIEKNDNAAIVAQAIYGENFSVTGTDKLENIVNLSEENEQRFTFALLTADRDYEIAKKAGLGIEDKTVKPNEKYAYRIISNVPEKEATISYGGIFVGLEDYQPLPKPMDFTAHFTDSSTMLSWNFKILSHTYANYFVERSTDKKTFERITDKPYTSLNQENTSNSQIFYVDSIANNKPYSYRIQGISPFGELGPYSQVITGKGTAILKYVPHLTVKEFKDENTVTLTWEFPAEGDNEITGFELNRSDKDDDGYKTVIKNIPAKSRTVTYNKLLSTNYFTITALGKQGSNRTSFPMLVQPVDSIPPSKPIGLKGVIDSLGVVKLTWDPNKEKDLLGYRIYRGNTTEEELTQLTVSPSEPNSYQDKVLVKSLNSKVYYKVIAVDYHYNMSDFSDVLIIKKPDVIPPTSPVFTSFKIKEGAVFLEWVNSQSEDVAVHQLYRKENDQKDWTLILETKNKEEKFQDKTAVEGNTYRYAIFAKDESNLVSNPSPGLTLFVPKYSVMPAVKGFFAQPNKTSNTIDLSWDYANNEVDGFEIYKASDKDPLQLIQIVPGKTRFLPDPTITINTTYQYGIRATFKDGRTSKMDFFTVKF</sequence>
<dbReference type="Proteomes" id="UP000180252">
    <property type="component" value="Unassembled WGS sequence"/>
</dbReference>
<reference evidence="4 6" key="3">
    <citation type="submission" date="2016-11" db="EMBL/GenBank/DDBJ databases">
        <title>Whole genomes of Flavobacteriaceae.</title>
        <authorList>
            <person name="Stine C."/>
            <person name="Li C."/>
            <person name="Tadesse D."/>
        </authorList>
    </citation>
    <scope>NUCLEOTIDE SEQUENCE [LARGE SCALE GENOMIC DNA]</scope>
    <source>
        <strain evidence="4 6">ATCC BAA-2541</strain>
    </source>
</reference>
<dbReference type="PROSITE" id="PS50853">
    <property type="entry name" value="FN3"/>
    <property type="match status" value="1"/>
</dbReference>
<dbReference type="EMBL" id="MIKE01000022">
    <property type="protein sequence ID" value="OHT45410.1"/>
    <property type="molecule type" value="Genomic_DNA"/>
</dbReference>
<dbReference type="CDD" id="cd00063">
    <property type="entry name" value="FN3"/>
    <property type="match status" value="2"/>
</dbReference>
<keyword evidence="6" id="KW-1185">Reference proteome</keyword>
<accession>A0A1S1J6J0</accession>
<protein>
    <recommendedName>
        <fullName evidence="2">Fibronectin type-III domain-containing protein</fullName>
    </recommendedName>
</protein>
<dbReference type="Gene3D" id="2.60.40.10">
    <property type="entry name" value="Immunoglobulins"/>
    <property type="match status" value="5"/>
</dbReference>
<dbReference type="InterPro" id="IPR013783">
    <property type="entry name" value="Ig-like_fold"/>
</dbReference>
<gene>
    <name evidence="4" type="ORF">B0A71_14105</name>
    <name evidence="3" type="ORF">BHE19_06095</name>
</gene>
<proteinExistence type="predicted"/>
<evidence type="ECO:0000313" key="6">
    <source>
        <dbReference type="Proteomes" id="UP000198319"/>
    </source>
</evidence>
<dbReference type="OrthoDB" id="923194at2"/>
<dbReference type="STRING" id="1278819.BHE19_06095"/>
<reference evidence="5" key="1">
    <citation type="submission" date="2016-09" db="EMBL/GenBank/DDBJ databases">
        <authorList>
            <person name="Chen S."/>
            <person name="Walker E."/>
        </authorList>
    </citation>
    <scope>NUCLEOTIDE SEQUENCE [LARGE SCALE GENOMIC DNA]</scope>
    <source>
        <strain evidence="5">MSU</strain>
    </source>
</reference>
<name>A0A1S1J6J0_9FLAO</name>
<reference evidence="3" key="2">
    <citation type="submission" date="2016-09" db="EMBL/GenBank/DDBJ databases">
        <authorList>
            <person name="Capua I."/>
            <person name="De Benedictis P."/>
            <person name="Joannis T."/>
            <person name="Lombin L.H."/>
            <person name="Cattoli G."/>
        </authorList>
    </citation>
    <scope>NUCLEOTIDE SEQUENCE [LARGE SCALE GENOMIC DNA]</scope>
    <source>
        <strain evidence="3">MSU</strain>
    </source>
</reference>
<keyword evidence="1" id="KW-0732">Signal</keyword>